<gene>
    <name evidence="1" type="ORF">TCAL_12806</name>
</gene>
<dbReference type="AlphaFoldDB" id="A0A553N7I5"/>
<dbReference type="EMBL" id="VCGU01000459">
    <property type="protein sequence ID" value="TRY61363.1"/>
    <property type="molecule type" value="Genomic_DNA"/>
</dbReference>
<reference evidence="1 2" key="1">
    <citation type="journal article" date="2018" name="Nat. Ecol. Evol.">
        <title>Genomic signatures of mitonuclear coevolution across populations of Tigriopus californicus.</title>
        <authorList>
            <person name="Barreto F.S."/>
            <person name="Watson E.T."/>
            <person name="Lima T.G."/>
            <person name="Willett C.S."/>
            <person name="Edmands S."/>
            <person name="Li W."/>
            <person name="Burton R.S."/>
        </authorList>
    </citation>
    <scope>NUCLEOTIDE SEQUENCE [LARGE SCALE GENOMIC DNA]</scope>
    <source>
        <strain evidence="1 2">San Diego</strain>
    </source>
</reference>
<proteinExistence type="predicted"/>
<evidence type="ECO:0000313" key="2">
    <source>
        <dbReference type="Proteomes" id="UP000318571"/>
    </source>
</evidence>
<accession>A0A553N7I5</accession>
<protein>
    <submittedName>
        <fullName evidence="1">Uncharacterized protein</fullName>
    </submittedName>
</protein>
<keyword evidence="2" id="KW-1185">Reference proteome</keyword>
<evidence type="ECO:0000313" key="1">
    <source>
        <dbReference type="EMBL" id="TRY61363.1"/>
    </source>
</evidence>
<dbReference type="STRING" id="6832.A0A553N7I5"/>
<dbReference type="Proteomes" id="UP000318571">
    <property type="component" value="Chromosome 8"/>
</dbReference>
<organism evidence="1 2">
    <name type="scientific">Tigriopus californicus</name>
    <name type="common">Marine copepod</name>
    <dbReference type="NCBI Taxonomy" id="6832"/>
    <lineage>
        <taxon>Eukaryota</taxon>
        <taxon>Metazoa</taxon>
        <taxon>Ecdysozoa</taxon>
        <taxon>Arthropoda</taxon>
        <taxon>Crustacea</taxon>
        <taxon>Multicrustacea</taxon>
        <taxon>Hexanauplia</taxon>
        <taxon>Copepoda</taxon>
        <taxon>Harpacticoida</taxon>
        <taxon>Harpacticidae</taxon>
        <taxon>Tigriopus</taxon>
    </lineage>
</organism>
<sequence length="59" mass="6729">MAENEMDDDDQRGVLINTASVAAFDGQMGQAAYCCEQRRYRGNGLCPWLEIWPIWVFDA</sequence>
<comment type="caution">
    <text evidence="1">The sequence shown here is derived from an EMBL/GenBank/DDBJ whole genome shotgun (WGS) entry which is preliminary data.</text>
</comment>
<name>A0A553N7I5_TIGCA</name>